<organism evidence="1 2">
    <name type="scientific">Psychracetigena formicireducens</name>
    <dbReference type="NCBI Taxonomy" id="2986056"/>
    <lineage>
        <taxon>Bacteria</taxon>
        <taxon>Bacillati</taxon>
        <taxon>Candidatus Lithacetigenota</taxon>
        <taxon>Candidatus Psychracetigena</taxon>
    </lineage>
</organism>
<protein>
    <submittedName>
        <fullName evidence="1">Uncharacterized protein</fullName>
    </submittedName>
</protein>
<dbReference type="EMBL" id="QLTW01000279">
    <property type="protein sequence ID" value="MBT9146034.1"/>
    <property type="molecule type" value="Genomic_DNA"/>
</dbReference>
<evidence type="ECO:0000313" key="2">
    <source>
        <dbReference type="Proteomes" id="UP000811545"/>
    </source>
</evidence>
<sequence>MSKESRNNVTKNQLCVVEKHMDGAIILNSFIQGKLLKKIQSANYPIVVMDRILDLPHVTSVVPDNEIGGAMAVGHLISSGCKKNRDSLLGARKAMKTMLV</sequence>
<proteinExistence type="predicted"/>
<gene>
    <name evidence="1" type="ORF">DDT42_01913</name>
</gene>
<dbReference type="AlphaFoldDB" id="A0A9E2BN54"/>
<name>A0A9E2BN54_PSYF1</name>
<dbReference type="SUPFAM" id="SSF53822">
    <property type="entry name" value="Periplasmic binding protein-like I"/>
    <property type="match status" value="1"/>
</dbReference>
<accession>A0A9E2BN54</accession>
<dbReference type="Gene3D" id="3.40.50.2300">
    <property type="match status" value="2"/>
</dbReference>
<dbReference type="Proteomes" id="UP000811545">
    <property type="component" value="Unassembled WGS sequence"/>
</dbReference>
<reference evidence="1 2" key="1">
    <citation type="journal article" date="2021" name="bioRxiv">
        <title>Unique metabolic strategies in Hadean analogues reveal hints for primordial physiology.</title>
        <authorList>
            <person name="Nobu M.K."/>
            <person name="Nakai R."/>
            <person name="Tamazawa S."/>
            <person name="Mori H."/>
            <person name="Toyoda A."/>
            <person name="Ijiri A."/>
            <person name="Suzuki S."/>
            <person name="Kurokawa K."/>
            <person name="Kamagata Y."/>
            <person name="Tamaki H."/>
        </authorList>
    </citation>
    <scope>NUCLEOTIDE SEQUENCE [LARGE SCALE GENOMIC DNA]</scope>
    <source>
        <strain evidence="1">BS525</strain>
    </source>
</reference>
<dbReference type="InterPro" id="IPR028082">
    <property type="entry name" value="Peripla_BP_I"/>
</dbReference>
<comment type="caution">
    <text evidence="1">The sequence shown here is derived from an EMBL/GenBank/DDBJ whole genome shotgun (WGS) entry which is preliminary data.</text>
</comment>
<evidence type="ECO:0000313" key="1">
    <source>
        <dbReference type="EMBL" id="MBT9146034.1"/>
    </source>
</evidence>